<feature type="domain" description="DUF4190" evidence="3">
    <location>
        <begin position="89"/>
        <end position="149"/>
    </location>
</feature>
<feature type="compositionally biased region" description="Low complexity" evidence="1">
    <location>
        <begin position="49"/>
        <end position="66"/>
    </location>
</feature>
<evidence type="ECO:0000256" key="1">
    <source>
        <dbReference type="SAM" id="MobiDB-lite"/>
    </source>
</evidence>
<evidence type="ECO:0000313" key="5">
    <source>
        <dbReference type="Proteomes" id="UP000544090"/>
    </source>
</evidence>
<dbReference type="AlphaFoldDB" id="A0A7X6HDP9"/>
<reference evidence="4 5" key="1">
    <citation type="submission" date="2020-04" db="EMBL/GenBank/DDBJ databases">
        <title>Arthrobacter sp. nov.</title>
        <authorList>
            <person name="Liu S."/>
        </authorList>
    </citation>
    <scope>NUCLEOTIDE SEQUENCE [LARGE SCALE GENOMIC DNA]</scope>
    <source>
        <strain evidence="4 5">E918</strain>
    </source>
</reference>
<organism evidence="4 5">
    <name type="scientific">Arthrobacter mobilis</name>
    <dbReference type="NCBI Taxonomy" id="2724944"/>
    <lineage>
        <taxon>Bacteria</taxon>
        <taxon>Bacillati</taxon>
        <taxon>Actinomycetota</taxon>
        <taxon>Actinomycetes</taxon>
        <taxon>Micrococcales</taxon>
        <taxon>Micrococcaceae</taxon>
        <taxon>Arthrobacter</taxon>
    </lineage>
</organism>
<dbReference type="InterPro" id="IPR025241">
    <property type="entry name" value="DUF4190"/>
</dbReference>
<keyword evidence="2" id="KW-0472">Membrane</keyword>
<name>A0A7X6HDP9_9MICC</name>
<evidence type="ECO:0000313" key="4">
    <source>
        <dbReference type="EMBL" id="NKX55111.1"/>
    </source>
</evidence>
<feature type="transmembrane region" description="Helical" evidence="2">
    <location>
        <begin position="91"/>
        <end position="120"/>
    </location>
</feature>
<dbReference type="Proteomes" id="UP000544090">
    <property type="component" value="Unassembled WGS sequence"/>
</dbReference>
<keyword evidence="5" id="KW-1185">Reference proteome</keyword>
<feature type="transmembrane region" description="Helical" evidence="2">
    <location>
        <begin position="132"/>
        <end position="160"/>
    </location>
</feature>
<feature type="region of interest" description="Disordered" evidence="1">
    <location>
        <begin position="1"/>
        <end position="71"/>
    </location>
</feature>
<evidence type="ECO:0000259" key="3">
    <source>
        <dbReference type="Pfam" id="PF13828"/>
    </source>
</evidence>
<feature type="compositionally biased region" description="Pro residues" evidence="1">
    <location>
        <begin position="38"/>
        <end position="48"/>
    </location>
</feature>
<keyword evidence="2" id="KW-1133">Transmembrane helix</keyword>
<evidence type="ECO:0000256" key="2">
    <source>
        <dbReference type="SAM" id="Phobius"/>
    </source>
</evidence>
<keyword evidence="2" id="KW-0812">Transmembrane</keyword>
<dbReference type="EMBL" id="JAAZSQ010000009">
    <property type="protein sequence ID" value="NKX55111.1"/>
    <property type="molecule type" value="Genomic_DNA"/>
</dbReference>
<protein>
    <submittedName>
        <fullName evidence="4">DUF4190 domain-containing protein</fullName>
    </submittedName>
</protein>
<dbReference type="Pfam" id="PF13828">
    <property type="entry name" value="DUF4190"/>
    <property type="match status" value="1"/>
</dbReference>
<gene>
    <name evidence="4" type="ORF">HGG74_11270</name>
</gene>
<proteinExistence type="predicted"/>
<sequence>MTDGGQDMAGQEHDNTPPFNDPTHPAWYTDPSAKQPERPLPPPGPGAAPGPYGYQPGYGMQQPPGYGTYGTPGYGQPGYGLGQPAARGLSVAALVCGLVSMVTIGLFFIPQILAIVFGHLALRREPAGRTMALAGLIMGYIVAAIWAVLLFFVAVGAVFAP</sequence>
<accession>A0A7X6HDP9</accession>
<comment type="caution">
    <text evidence="4">The sequence shown here is derived from an EMBL/GenBank/DDBJ whole genome shotgun (WGS) entry which is preliminary data.</text>
</comment>